<comment type="caution">
    <text evidence="1">The sequence shown here is derived from an EMBL/GenBank/DDBJ whole genome shotgun (WGS) entry which is preliminary data.</text>
</comment>
<name>A0A6S7GN66_PARCT</name>
<feature type="non-terminal residue" evidence="1">
    <location>
        <position position="1"/>
    </location>
</feature>
<evidence type="ECO:0000313" key="1">
    <source>
        <dbReference type="EMBL" id="CAB3986160.1"/>
    </source>
</evidence>
<dbReference type="AlphaFoldDB" id="A0A6S7GN66"/>
<dbReference type="Proteomes" id="UP001152795">
    <property type="component" value="Unassembled WGS sequence"/>
</dbReference>
<dbReference type="OrthoDB" id="5967017at2759"/>
<dbReference type="PANTHER" id="PTHR47331">
    <property type="entry name" value="PHD-TYPE DOMAIN-CONTAINING PROTEIN"/>
    <property type="match status" value="1"/>
</dbReference>
<keyword evidence="2" id="KW-1185">Reference proteome</keyword>
<dbReference type="Pfam" id="PF03564">
    <property type="entry name" value="DUF1759"/>
    <property type="match status" value="1"/>
</dbReference>
<dbReference type="EMBL" id="CACRXK020000972">
    <property type="protein sequence ID" value="CAB3986160.1"/>
    <property type="molecule type" value="Genomic_DNA"/>
</dbReference>
<proteinExistence type="predicted"/>
<protein>
    <submittedName>
        <fullName evidence="1">Uncharacterized protein</fullName>
    </submittedName>
</protein>
<accession>A0A6S7GN66</accession>
<dbReference type="InterPro" id="IPR005312">
    <property type="entry name" value="DUF1759"/>
</dbReference>
<organism evidence="1 2">
    <name type="scientific">Paramuricea clavata</name>
    <name type="common">Red gorgonian</name>
    <name type="synonym">Violescent sea-whip</name>
    <dbReference type="NCBI Taxonomy" id="317549"/>
    <lineage>
        <taxon>Eukaryota</taxon>
        <taxon>Metazoa</taxon>
        <taxon>Cnidaria</taxon>
        <taxon>Anthozoa</taxon>
        <taxon>Octocorallia</taxon>
        <taxon>Malacalcyonacea</taxon>
        <taxon>Plexauridae</taxon>
        <taxon>Paramuricea</taxon>
    </lineage>
</organism>
<sequence>MENDQVRTSIPIILHDLYLHLMPKQTIKEPGKILDAGKRETIERHLKALQTTISETDQCKRTVEAEKIGKKEDLAEISDWNTEIEAKIGEAEDEVNRLQQWLDSKKMEEENYAREEQLKFEVKLGETKLQMQAQIQDANPGGHNTSKTETGEGMKGMSVRLPKINIVQFDGSYMDWPRFWGQFTETVDKSNIAAINKFTYLCGFLGPKVKRRVESLPFTAEGYNRAKSILQDQYGKTPEIVKAYIKEIMDLPHISGANPKKIAEFSEKLNYGVQALETLNKLKDVQGNVSMTLDKLPAIRGDLVRDDPDWESWDFAKLAEAIRQWTKRNPVYEKESDASGKFGKPGQHRSRTTRLDIYEAKVESMDEISITCSCCAGKWNSLNIANLGERRVMNRE</sequence>
<evidence type="ECO:0000313" key="2">
    <source>
        <dbReference type="Proteomes" id="UP001152795"/>
    </source>
</evidence>
<reference evidence="1" key="1">
    <citation type="submission" date="2020-04" db="EMBL/GenBank/DDBJ databases">
        <authorList>
            <person name="Alioto T."/>
            <person name="Alioto T."/>
            <person name="Gomez Garrido J."/>
        </authorList>
    </citation>
    <scope>NUCLEOTIDE SEQUENCE</scope>
    <source>
        <strain evidence="1">A484AB</strain>
    </source>
</reference>
<gene>
    <name evidence="1" type="ORF">PACLA_8A011242</name>
</gene>